<dbReference type="Proteomes" id="UP000263094">
    <property type="component" value="Unassembled WGS sequence"/>
</dbReference>
<keyword evidence="2" id="KW-1185">Reference proteome</keyword>
<evidence type="ECO:0000313" key="2">
    <source>
        <dbReference type="Proteomes" id="UP000263094"/>
    </source>
</evidence>
<accession>A0A372LY97</accession>
<organism evidence="1 2">
    <name type="scientific">Streptomyces triticagri</name>
    <dbReference type="NCBI Taxonomy" id="2293568"/>
    <lineage>
        <taxon>Bacteria</taxon>
        <taxon>Bacillati</taxon>
        <taxon>Actinomycetota</taxon>
        <taxon>Actinomycetes</taxon>
        <taxon>Kitasatosporales</taxon>
        <taxon>Streptomycetaceae</taxon>
        <taxon>Streptomyces</taxon>
    </lineage>
</organism>
<gene>
    <name evidence="1" type="ORF">DY218_27220</name>
</gene>
<name>A0A372LY97_9ACTN</name>
<comment type="caution">
    <text evidence="1">The sequence shown here is derived from an EMBL/GenBank/DDBJ whole genome shotgun (WGS) entry which is preliminary data.</text>
</comment>
<dbReference type="EMBL" id="QUAK01000194">
    <property type="protein sequence ID" value="RFU83601.1"/>
    <property type="molecule type" value="Genomic_DNA"/>
</dbReference>
<dbReference type="RefSeq" id="WP_128558757.1">
    <property type="nucleotide sequence ID" value="NZ_QUAK01000194.1"/>
</dbReference>
<reference evidence="1 2" key="1">
    <citation type="submission" date="2018-08" db="EMBL/GenBank/DDBJ databases">
        <title>Isolation, diversity and antifungal activity of Actinobacteria from wheat.</title>
        <authorList>
            <person name="Han C."/>
        </authorList>
    </citation>
    <scope>NUCLEOTIDE SEQUENCE [LARGE SCALE GENOMIC DNA]</scope>
    <source>
        <strain evidence="1 2">NEAU-YY421</strain>
    </source>
</reference>
<evidence type="ECO:0000313" key="1">
    <source>
        <dbReference type="EMBL" id="RFU83601.1"/>
    </source>
</evidence>
<dbReference type="OrthoDB" id="4321818at2"/>
<sequence>MTTPTPSRDLIDSAPDLEAPRYGLLSVAQLPAEAPGHWQLAGVTYDSDHCADVGSVDGPCPDITPPAPVTQNATVVFTPVAVTPPALDVTVTYSSTPDVPATLPVTLHTSSASDGGGPETFTVTIASDQSSKATVTVTVAGVSHDIAPDAQETWSDLEAGTQTVTLASAAGTVTPESDDITVGGSVQDIVADIQPPTTAHTLTAASPAASQSAIGITVGGERKALQPGQQVTWPGQAAGAVTATYDSSRGTVTPRTSQVTLPLGSPADRAVTIQPDDTYTIAAASPAASEFPVAFASTPEGITGTRQPGQDAPAATGLAAGTYAIRITGPTGATGDPVDLVLPGAAVTLAATRDVPGPPRPEDSSHFKPKAEGLDIVEGFDPFTVYHRFECNPVGMGDDVHATARRRLQLAEWRQVEARHWAQLVAAHDAGDAIDLGVADPGIDFKEAVGTLEFGARYYGTFNGLPTLHVPMWTQPYFSDASLIEDDDHDGIMRTKLGSRIAFYTGYDGSTQVPAGTFLAFATGPVRAFRSDVFSNESFDPPTNTRTVVAERTWALDHDCLLAVIRMSVIGLG</sequence>
<dbReference type="AlphaFoldDB" id="A0A372LY97"/>
<proteinExistence type="predicted"/>
<protein>
    <submittedName>
        <fullName evidence="1">Uncharacterized protein</fullName>
    </submittedName>
</protein>